<reference evidence="2 3" key="1">
    <citation type="submission" date="2018-07" db="EMBL/GenBank/DDBJ databases">
        <title>Genomic Encyclopedia of Type Strains, Phase III (KMG-III): the genomes of soil and plant-associated and newly described type strains.</title>
        <authorList>
            <person name="Whitman W."/>
        </authorList>
    </citation>
    <scope>NUCLEOTIDE SEQUENCE [LARGE SCALE GENOMIC DNA]</scope>
    <source>
        <strain evidence="2 3">CECT 7287</strain>
    </source>
</reference>
<dbReference type="EMBL" id="QRDZ01000017">
    <property type="protein sequence ID" value="RED75090.1"/>
    <property type="molecule type" value="Genomic_DNA"/>
</dbReference>
<sequence>MKKRKIERVGLTVLSGMLAASLAACSSGNSTGAEKVDKSENGKKVITISVLKADGFLKAAEQAYEQAHADIDVQIKEYAAVPESGNGGMSLAMDPADVEKYVNTVGTEVLSGKGADIISLSELPYDKYVKKEALVDLSELMAKDDSFDNNSYYGNIMDALKKDDGLYVIPLEFSLSMMIGDQTAIQKAGKVDIDDSNWTWAEFTEIASQLVKDDDGDGKPDKYAITSFDPQSFLVNLLKDQYSKYVDSANRKSDFDSKAFRGLLEQVKSMYDAGIISAENATWGEQFFSPWMANSPEDLVLYSKAAYGEGGKVYRKPGKSKGIAFTARNLLGINANSKMQQEAWNFMRFLLSEEMQTSPEFKGFPMNKGVAEKALDLVQENIKEAKTQLINGYVPDPLSDEQLQDLKELVGKADTFAQMDSKVVMIVIEEATSYFAGQKSAEEIGKLIQNRVTTYLNE</sequence>
<accession>A0A3D9JM72</accession>
<dbReference type="SUPFAM" id="SSF53850">
    <property type="entry name" value="Periplasmic binding protein-like II"/>
    <property type="match status" value="1"/>
</dbReference>
<proteinExistence type="predicted"/>
<dbReference type="AlphaFoldDB" id="A0A3D9JM72"/>
<dbReference type="Proteomes" id="UP000256977">
    <property type="component" value="Unassembled WGS sequence"/>
</dbReference>
<dbReference type="Pfam" id="PF13416">
    <property type="entry name" value="SBP_bac_8"/>
    <property type="match status" value="1"/>
</dbReference>
<dbReference type="PANTHER" id="PTHR43649">
    <property type="entry name" value="ARABINOSE-BINDING PROTEIN-RELATED"/>
    <property type="match status" value="1"/>
</dbReference>
<comment type="caution">
    <text evidence="2">The sequence shown here is derived from an EMBL/GenBank/DDBJ whole genome shotgun (WGS) entry which is preliminary data.</text>
</comment>
<dbReference type="PROSITE" id="PS51257">
    <property type="entry name" value="PROKAR_LIPOPROTEIN"/>
    <property type="match status" value="1"/>
</dbReference>
<feature type="chain" id="PRO_5039126211" evidence="1">
    <location>
        <begin position="27"/>
        <end position="458"/>
    </location>
</feature>
<dbReference type="PANTHER" id="PTHR43649:SF12">
    <property type="entry name" value="DIACETYLCHITOBIOSE BINDING PROTEIN DASA"/>
    <property type="match status" value="1"/>
</dbReference>
<protein>
    <submittedName>
        <fullName evidence="2">Carbohydrate ABC transporter substrate-binding protein (CUT1 family)</fullName>
    </submittedName>
</protein>
<dbReference type="InterPro" id="IPR050490">
    <property type="entry name" value="Bact_solute-bd_prot1"/>
</dbReference>
<dbReference type="OrthoDB" id="1992988at2"/>
<keyword evidence="3" id="KW-1185">Reference proteome</keyword>
<dbReference type="RefSeq" id="WP_116062513.1">
    <property type="nucleotide sequence ID" value="NZ_QRDZ01000017.1"/>
</dbReference>
<organism evidence="2 3">
    <name type="scientific">Cohnella phaseoli</name>
    <dbReference type="NCBI Taxonomy" id="456490"/>
    <lineage>
        <taxon>Bacteria</taxon>
        <taxon>Bacillati</taxon>
        <taxon>Bacillota</taxon>
        <taxon>Bacilli</taxon>
        <taxon>Bacillales</taxon>
        <taxon>Paenibacillaceae</taxon>
        <taxon>Cohnella</taxon>
    </lineage>
</organism>
<name>A0A3D9JM72_9BACL</name>
<dbReference type="Gene3D" id="3.40.190.10">
    <property type="entry name" value="Periplasmic binding protein-like II"/>
    <property type="match status" value="1"/>
</dbReference>
<evidence type="ECO:0000313" key="2">
    <source>
        <dbReference type="EMBL" id="RED75090.1"/>
    </source>
</evidence>
<dbReference type="InterPro" id="IPR006059">
    <property type="entry name" value="SBP"/>
</dbReference>
<keyword evidence="1" id="KW-0732">Signal</keyword>
<feature type="signal peptide" evidence="1">
    <location>
        <begin position="1"/>
        <end position="26"/>
    </location>
</feature>
<evidence type="ECO:0000256" key="1">
    <source>
        <dbReference type="SAM" id="SignalP"/>
    </source>
</evidence>
<gene>
    <name evidence="2" type="ORF">DFP98_11762</name>
</gene>
<evidence type="ECO:0000313" key="3">
    <source>
        <dbReference type="Proteomes" id="UP000256977"/>
    </source>
</evidence>